<dbReference type="SMART" id="SM00481">
    <property type="entry name" value="POLIIIAc"/>
    <property type="match status" value="1"/>
</dbReference>
<feature type="domain" description="Polymerase/histidinol phosphatase N-terminal" evidence="1">
    <location>
        <begin position="45"/>
        <end position="110"/>
    </location>
</feature>
<sequence length="324" mass="33861">MAQAELALTRCEGARTITGPILTKTPAGVMPMIALPDSLDAVAGVDLHMHSTASDGALLPAELMALCHGRGLSHVALTDHDTVAGMAEAAAAADRLGLKLLAGSELSVQWRGVNIHVLGYLPADVQGTLIEGLAAQAEARERRSVEIAKRLEAIGLDDALARARACAGSARPLGRPDFARALVEAGLVPDMAAAFKRYLGAGKRGDVKMHWPYLSAAIGWVRDAGGVASLAHPLRYGLTRRKRGLLLDDFAAAGGESVELISGFQNPDLSSDLARQLNERGLYASLGSDFHFPGGPLAPGSMSAAPRTPVAPLWRHPRLAAFAG</sequence>
<dbReference type="InterPro" id="IPR052018">
    <property type="entry name" value="PHP_domain"/>
</dbReference>
<dbReference type="Gene3D" id="1.10.150.650">
    <property type="match status" value="1"/>
</dbReference>
<dbReference type="EMBL" id="BAABKI010000019">
    <property type="protein sequence ID" value="GAA5175207.1"/>
    <property type="molecule type" value="Genomic_DNA"/>
</dbReference>
<dbReference type="Pfam" id="PF02811">
    <property type="entry name" value="PHP"/>
    <property type="match status" value="1"/>
</dbReference>
<name>A0ABP9RDT4_9GAMM</name>
<dbReference type="Proteomes" id="UP001500074">
    <property type="component" value="Unassembled WGS sequence"/>
</dbReference>
<dbReference type="InterPro" id="IPR003141">
    <property type="entry name" value="Pol/His_phosphatase_N"/>
</dbReference>
<reference evidence="3" key="1">
    <citation type="journal article" date="2019" name="Int. J. Syst. Evol. Microbiol.">
        <title>The Global Catalogue of Microorganisms (GCM) 10K type strain sequencing project: providing services to taxonomists for standard genome sequencing and annotation.</title>
        <authorList>
            <consortium name="The Broad Institute Genomics Platform"/>
            <consortium name="The Broad Institute Genome Sequencing Center for Infectious Disease"/>
            <person name="Wu L."/>
            <person name="Ma J."/>
        </authorList>
    </citation>
    <scope>NUCLEOTIDE SEQUENCE [LARGE SCALE GENOMIC DNA]</scope>
    <source>
        <strain evidence="3">JCM 18472</strain>
    </source>
</reference>
<comment type="caution">
    <text evidence="2">The sequence shown here is derived from an EMBL/GenBank/DDBJ whole genome shotgun (WGS) entry which is preliminary data.</text>
</comment>
<proteinExistence type="predicted"/>
<dbReference type="CDD" id="cd07438">
    <property type="entry name" value="PHP_HisPPase_AMP"/>
    <property type="match status" value="1"/>
</dbReference>
<evidence type="ECO:0000313" key="3">
    <source>
        <dbReference type="Proteomes" id="UP001500074"/>
    </source>
</evidence>
<organism evidence="2 3">
    <name type="scientific">Modicisalibacter zincidurans</name>
    <dbReference type="NCBI Taxonomy" id="1178777"/>
    <lineage>
        <taxon>Bacteria</taxon>
        <taxon>Pseudomonadati</taxon>
        <taxon>Pseudomonadota</taxon>
        <taxon>Gammaproteobacteria</taxon>
        <taxon>Oceanospirillales</taxon>
        <taxon>Halomonadaceae</taxon>
        <taxon>Modicisalibacter</taxon>
    </lineage>
</organism>
<dbReference type="InterPro" id="IPR004013">
    <property type="entry name" value="PHP_dom"/>
</dbReference>
<dbReference type="PANTHER" id="PTHR42924:SF3">
    <property type="entry name" value="POLYMERASE_HISTIDINOL PHOSPHATASE N-TERMINAL DOMAIN-CONTAINING PROTEIN"/>
    <property type="match status" value="1"/>
</dbReference>
<dbReference type="SUPFAM" id="SSF89550">
    <property type="entry name" value="PHP domain-like"/>
    <property type="match status" value="1"/>
</dbReference>
<accession>A0ABP9RDT4</accession>
<gene>
    <name evidence="2" type="ORF">GCM10023342_17960</name>
</gene>
<dbReference type="PANTHER" id="PTHR42924">
    <property type="entry name" value="EXONUCLEASE"/>
    <property type="match status" value="1"/>
</dbReference>
<dbReference type="Gene3D" id="3.20.20.140">
    <property type="entry name" value="Metal-dependent hydrolases"/>
    <property type="match status" value="1"/>
</dbReference>
<dbReference type="InterPro" id="IPR016195">
    <property type="entry name" value="Pol/histidinol_Pase-like"/>
</dbReference>
<protein>
    <submittedName>
        <fullName evidence="2">PHP domain-containing protein</fullName>
    </submittedName>
</protein>
<evidence type="ECO:0000259" key="1">
    <source>
        <dbReference type="SMART" id="SM00481"/>
    </source>
</evidence>
<evidence type="ECO:0000313" key="2">
    <source>
        <dbReference type="EMBL" id="GAA5175207.1"/>
    </source>
</evidence>
<keyword evidence="3" id="KW-1185">Reference proteome</keyword>